<dbReference type="RefSeq" id="WP_123439519.1">
    <property type="nucleotide sequence ID" value="NZ_JBEOZW010000126.1"/>
</dbReference>
<evidence type="ECO:0000313" key="3">
    <source>
        <dbReference type="Proteomes" id="UP001470023"/>
    </source>
</evidence>
<evidence type="ECO:0000259" key="1">
    <source>
        <dbReference type="PROSITE" id="PS50801"/>
    </source>
</evidence>
<dbReference type="PROSITE" id="PS50801">
    <property type="entry name" value="STAS"/>
    <property type="match status" value="1"/>
</dbReference>
<dbReference type="InterPro" id="IPR036513">
    <property type="entry name" value="STAS_dom_sf"/>
</dbReference>
<reference evidence="2 3" key="1">
    <citation type="submission" date="2024-06" db="EMBL/GenBank/DDBJ databases">
        <title>The Natural Products Discovery Center: Release of the First 8490 Sequenced Strains for Exploring Actinobacteria Biosynthetic Diversity.</title>
        <authorList>
            <person name="Kalkreuter E."/>
            <person name="Kautsar S.A."/>
            <person name="Yang D."/>
            <person name="Bader C.D."/>
            <person name="Teijaro C.N."/>
            <person name="Fluegel L."/>
            <person name="Davis C.M."/>
            <person name="Simpson J.R."/>
            <person name="Lauterbach L."/>
            <person name="Steele A.D."/>
            <person name="Gui C."/>
            <person name="Meng S."/>
            <person name="Li G."/>
            <person name="Viehrig K."/>
            <person name="Ye F."/>
            <person name="Su P."/>
            <person name="Kiefer A.F."/>
            <person name="Nichols A."/>
            <person name="Cepeda A.J."/>
            <person name="Yan W."/>
            <person name="Fan B."/>
            <person name="Jiang Y."/>
            <person name="Adhikari A."/>
            <person name="Zheng C.-J."/>
            <person name="Schuster L."/>
            <person name="Cowan T.M."/>
            <person name="Smanski M.J."/>
            <person name="Chevrette M.G."/>
            <person name="De Carvalho L.P.S."/>
            <person name="Shen B."/>
        </authorList>
    </citation>
    <scope>NUCLEOTIDE SEQUENCE [LARGE SCALE GENOMIC DNA]</scope>
    <source>
        <strain evidence="2 3">NPDC001166</strain>
    </source>
</reference>
<dbReference type="PANTHER" id="PTHR33495">
    <property type="entry name" value="ANTI-SIGMA FACTOR ANTAGONIST TM_1081-RELATED-RELATED"/>
    <property type="match status" value="1"/>
</dbReference>
<sequence>MPSFDVHVSDLLERTVVTVTGELDFDTCPRVTRVTDAVHIRNRTLCLDLAGVPFLDASGLGLLQGLHRHTDAQGGLLLLSGLQAQPRRVLELTGTRTQFRVTTARLGTTAHLPPHHASP</sequence>
<evidence type="ECO:0000313" key="2">
    <source>
        <dbReference type="EMBL" id="MER6433503.1"/>
    </source>
</evidence>
<dbReference type="Pfam" id="PF01740">
    <property type="entry name" value="STAS"/>
    <property type="match status" value="1"/>
</dbReference>
<dbReference type="SUPFAM" id="SSF52091">
    <property type="entry name" value="SpoIIaa-like"/>
    <property type="match status" value="1"/>
</dbReference>
<dbReference type="EMBL" id="JBEPAZ010000061">
    <property type="protein sequence ID" value="MER6433503.1"/>
    <property type="molecule type" value="Genomic_DNA"/>
</dbReference>
<dbReference type="Gene3D" id="3.30.750.24">
    <property type="entry name" value="STAS domain"/>
    <property type="match status" value="1"/>
</dbReference>
<name>A0ABV1UIE8_9ACTN</name>
<feature type="domain" description="STAS" evidence="1">
    <location>
        <begin position="16"/>
        <end position="94"/>
    </location>
</feature>
<dbReference type="PANTHER" id="PTHR33495:SF2">
    <property type="entry name" value="ANTI-SIGMA FACTOR ANTAGONIST TM_1081-RELATED"/>
    <property type="match status" value="1"/>
</dbReference>
<dbReference type="Proteomes" id="UP001470023">
    <property type="component" value="Unassembled WGS sequence"/>
</dbReference>
<comment type="caution">
    <text evidence="2">The sequence shown here is derived from an EMBL/GenBank/DDBJ whole genome shotgun (WGS) entry which is preliminary data.</text>
</comment>
<keyword evidence="3" id="KW-1185">Reference proteome</keyword>
<protein>
    <submittedName>
        <fullName evidence="2">STAS domain-containing protein</fullName>
    </submittedName>
</protein>
<dbReference type="InterPro" id="IPR002645">
    <property type="entry name" value="STAS_dom"/>
</dbReference>
<gene>
    <name evidence="2" type="ORF">ABT272_38150</name>
</gene>
<organism evidence="2 3">
    <name type="scientific">Streptomyces sp. 900105245</name>
    <dbReference type="NCBI Taxonomy" id="3154379"/>
    <lineage>
        <taxon>Bacteria</taxon>
        <taxon>Bacillati</taxon>
        <taxon>Actinomycetota</taxon>
        <taxon>Actinomycetes</taxon>
        <taxon>Kitasatosporales</taxon>
        <taxon>Streptomycetaceae</taxon>
        <taxon>Streptomyces</taxon>
    </lineage>
</organism>
<dbReference type="CDD" id="cd07043">
    <property type="entry name" value="STAS_anti-anti-sigma_factors"/>
    <property type="match status" value="1"/>
</dbReference>
<accession>A0ABV1UIE8</accession>
<proteinExistence type="predicted"/>